<comment type="similarity">
    <text evidence="6">Belongs to the major facilitator superfamily. Allantoate permease family.</text>
</comment>
<evidence type="ECO:0000256" key="7">
    <source>
        <dbReference type="SAM" id="Phobius"/>
    </source>
</evidence>
<dbReference type="Pfam" id="PF07690">
    <property type="entry name" value="MFS_1"/>
    <property type="match status" value="1"/>
</dbReference>
<feature type="transmembrane region" description="Helical" evidence="7">
    <location>
        <begin position="191"/>
        <end position="211"/>
    </location>
</feature>
<evidence type="ECO:0000256" key="5">
    <source>
        <dbReference type="ARBA" id="ARBA00023136"/>
    </source>
</evidence>
<feature type="transmembrane region" description="Helical" evidence="7">
    <location>
        <begin position="130"/>
        <end position="149"/>
    </location>
</feature>
<comment type="subcellular location">
    <subcellularLocation>
        <location evidence="1">Membrane</location>
        <topology evidence="1">Multi-pass membrane protein</topology>
    </subcellularLocation>
</comment>
<organism evidence="9 10">
    <name type="scientific">Thyridium curvatum</name>
    <dbReference type="NCBI Taxonomy" id="1093900"/>
    <lineage>
        <taxon>Eukaryota</taxon>
        <taxon>Fungi</taxon>
        <taxon>Dikarya</taxon>
        <taxon>Ascomycota</taxon>
        <taxon>Pezizomycotina</taxon>
        <taxon>Sordariomycetes</taxon>
        <taxon>Sordariomycetidae</taxon>
        <taxon>Thyridiales</taxon>
        <taxon>Thyridiaceae</taxon>
        <taxon>Thyridium</taxon>
    </lineage>
</organism>
<feature type="transmembrane region" description="Helical" evidence="7">
    <location>
        <begin position="328"/>
        <end position="350"/>
    </location>
</feature>
<dbReference type="GO" id="GO:0016020">
    <property type="term" value="C:membrane"/>
    <property type="evidence" value="ECO:0007669"/>
    <property type="project" value="UniProtKB-SubCell"/>
</dbReference>
<feature type="transmembrane region" description="Helical" evidence="7">
    <location>
        <begin position="155"/>
        <end position="179"/>
    </location>
</feature>
<dbReference type="PROSITE" id="PS50850">
    <property type="entry name" value="MFS"/>
    <property type="match status" value="1"/>
</dbReference>
<dbReference type="InParanoid" id="A0A507AXN2"/>
<reference evidence="9 10" key="1">
    <citation type="submission" date="2019-06" db="EMBL/GenBank/DDBJ databases">
        <title>Draft genome sequence of the filamentous fungus Phialemoniopsis curvata isolated from diesel fuel.</title>
        <authorList>
            <person name="Varaljay V.A."/>
            <person name="Lyon W.J."/>
            <person name="Crouch A.L."/>
            <person name="Drake C.E."/>
            <person name="Hollomon J.M."/>
            <person name="Nadeau L.J."/>
            <person name="Nunn H.S."/>
            <person name="Stevenson B.S."/>
            <person name="Bojanowski C.L."/>
            <person name="Crookes-Goodson W.J."/>
        </authorList>
    </citation>
    <scope>NUCLEOTIDE SEQUENCE [LARGE SCALE GENOMIC DNA]</scope>
    <source>
        <strain evidence="9 10">D216</strain>
    </source>
</reference>
<gene>
    <name evidence="9" type="ORF">E0L32_009088</name>
</gene>
<feature type="domain" description="Major facilitator superfamily (MFS) profile" evidence="8">
    <location>
        <begin position="63"/>
        <end position="475"/>
    </location>
</feature>
<evidence type="ECO:0000259" key="8">
    <source>
        <dbReference type="PROSITE" id="PS50850"/>
    </source>
</evidence>
<dbReference type="GO" id="GO:0022857">
    <property type="term" value="F:transmembrane transporter activity"/>
    <property type="evidence" value="ECO:0007669"/>
    <property type="project" value="InterPro"/>
</dbReference>
<feature type="transmembrane region" description="Helical" evidence="7">
    <location>
        <begin position="416"/>
        <end position="437"/>
    </location>
</feature>
<evidence type="ECO:0000256" key="2">
    <source>
        <dbReference type="ARBA" id="ARBA00022448"/>
    </source>
</evidence>
<evidence type="ECO:0000313" key="10">
    <source>
        <dbReference type="Proteomes" id="UP000319257"/>
    </source>
</evidence>
<dbReference type="RefSeq" id="XP_030991460.1">
    <property type="nucleotide sequence ID" value="XM_031144015.1"/>
</dbReference>
<dbReference type="PANTHER" id="PTHR43791:SF97">
    <property type="entry name" value="ALLANTOATE TRANSPORTER, PUTATIVE (AFU_ORTHOLOGUE AFUA_1G14700)-RELATED"/>
    <property type="match status" value="1"/>
</dbReference>
<keyword evidence="3 7" id="KW-0812">Transmembrane</keyword>
<dbReference type="Gene3D" id="1.20.1250.20">
    <property type="entry name" value="MFS general substrate transporter like domains"/>
    <property type="match status" value="2"/>
</dbReference>
<dbReference type="AlphaFoldDB" id="A0A507AXN2"/>
<dbReference type="SUPFAM" id="SSF103473">
    <property type="entry name" value="MFS general substrate transporter"/>
    <property type="match status" value="1"/>
</dbReference>
<evidence type="ECO:0000256" key="3">
    <source>
        <dbReference type="ARBA" id="ARBA00022692"/>
    </source>
</evidence>
<keyword evidence="2" id="KW-0813">Transport</keyword>
<dbReference type="GeneID" id="41976535"/>
<comment type="caution">
    <text evidence="9">The sequence shown here is derived from an EMBL/GenBank/DDBJ whole genome shotgun (WGS) entry which is preliminary data.</text>
</comment>
<accession>A0A507AXN2</accession>
<protein>
    <recommendedName>
        <fullName evidence="8">Major facilitator superfamily (MFS) profile domain-containing protein</fullName>
    </recommendedName>
</protein>
<dbReference type="Proteomes" id="UP000319257">
    <property type="component" value="Unassembled WGS sequence"/>
</dbReference>
<sequence length="511" mass="57036">MATTGEDRAVEMAPVSPIPSTNPKTAVLHDHGDAALDFLEHHEAVAYTAEEEKGVIRKIDKVLMPLMIISYTIQFMDKSVMAQAAVYDLLTDLKLVGQQYSWCSSIFYFGYLAFQPFAARLLSYLPLGRFVAYTSLVWAIILFCTAGASNFQGLMALRFFLGMSEAGISPAYVLITGTWYKKDEIPLRITLWYCGNGFAIILQSFIAYGVGHIHVNGVPVWRWFFIIFGLVGLVWAAVLWFFMPDTPLTASFLNEREKAIAIERLRENRTGISNQEFKKDQLWEALLDIKVWYGFFYSIACVVPATAVANFGGLIIKGFGYGSFETSLLNTPLGLTENIGLIASGLLTYYYPNTRCLVQFLCNVPAIIGSVLVYALPAQNKVGRLIAFYCTNFTNGSLPMMFALTTTNIAGHTKRAVASAILFVGYSIAFIIGPQFFLQSEAPGYATGFKTMIVMFAIAAFAPGLYYLFMIWENKRKAKKLALSDDINVPVENEEFFDLTDKQQARFVYSM</sequence>
<dbReference type="PANTHER" id="PTHR43791">
    <property type="entry name" value="PERMEASE-RELATED"/>
    <property type="match status" value="1"/>
</dbReference>
<keyword evidence="5 7" id="KW-0472">Membrane</keyword>
<dbReference type="InterPro" id="IPR020846">
    <property type="entry name" value="MFS_dom"/>
</dbReference>
<dbReference type="EMBL" id="SKBQ01000063">
    <property type="protein sequence ID" value="TPX09749.1"/>
    <property type="molecule type" value="Genomic_DNA"/>
</dbReference>
<dbReference type="InterPro" id="IPR011701">
    <property type="entry name" value="MFS"/>
</dbReference>
<evidence type="ECO:0000256" key="1">
    <source>
        <dbReference type="ARBA" id="ARBA00004141"/>
    </source>
</evidence>
<evidence type="ECO:0000256" key="6">
    <source>
        <dbReference type="ARBA" id="ARBA00037968"/>
    </source>
</evidence>
<feature type="transmembrane region" description="Helical" evidence="7">
    <location>
        <begin position="357"/>
        <end position="376"/>
    </location>
</feature>
<name>A0A507AXN2_9PEZI</name>
<evidence type="ECO:0000313" key="9">
    <source>
        <dbReference type="EMBL" id="TPX09749.1"/>
    </source>
</evidence>
<dbReference type="OrthoDB" id="6730379at2759"/>
<feature type="transmembrane region" description="Helical" evidence="7">
    <location>
        <begin position="382"/>
        <end position="404"/>
    </location>
</feature>
<dbReference type="InterPro" id="IPR036259">
    <property type="entry name" value="MFS_trans_sf"/>
</dbReference>
<keyword evidence="10" id="KW-1185">Reference proteome</keyword>
<dbReference type="FunCoup" id="A0A507AXN2">
    <property type="interactions" value="112"/>
</dbReference>
<feature type="transmembrane region" description="Helical" evidence="7">
    <location>
        <begin position="223"/>
        <end position="243"/>
    </location>
</feature>
<feature type="transmembrane region" description="Helical" evidence="7">
    <location>
        <begin position="449"/>
        <end position="469"/>
    </location>
</feature>
<keyword evidence="4 7" id="KW-1133">Transmembrane helix</keyword>
<dbReference type="FunFam" id="1.20.1250.20:FF:000064">
    <property type="entry name" value="MFS allantoate transporter"/>
    <property type="match status" value="1"/>
</dbReference>
<proteinExistence type="inferred from homology"/>
<feature type="transmembrane region" description="Helical" evidence="7">
    <location>
        <begin position="291"/>
        <end position="316"/>
    </location>
</feature>
<evidence type="ECO:0000256" key="4">
    <source>
        <dbReference type="ARBA" id="ARBA00022989"/>
    </source>
</evidence>